<dbReference type="Proteomes" id="UP001432190">
    <property type="component" value="Chromosome"/>
</dbReference>
<reference evidence="2" key="1">
    <citation type="submission" date="2022-10" db="EMBL/GenBank/DDBJ databases">
        <title>The complete genomes of actinobacterial strains from the NBC collection.</title>
        <authorList>
            <person name="Joergensen T.S."/>
            <person name="Alvarez Arevalo M."/>
            <person name="Sterndorff E.B."/>
            <person name="Faurdal D."/>
            <person name="Vuksanovic O."/>
            <person name="Mourched A.-S."/>
            <person name="Charusanti P."/>
            <person name="Shaw S."/>
            <person name="Blin K."/>
            <person name="Weber T."/>
        </authorList>
    </citation>
    <scope>NUCLEOTIDE SEQUENCE</scope>
    <source>
        <strain evidence="2">NBC_00256</strain>
    </source>
</reference>
<dbReference type="Gene3D" id="3.30.310.70">
    <property type="entry name" value="TT1751-like domain"/>
    <property type="match status" value="1"/>
</dbReference>
<dbReference type="SUPFAM" id="SSF103247">
    <property type="entry name" value="TT1751-like"/>
    <property type="match status" value="1"/>
</dbReference>
<dbReference type="Pfam" id="PF03625">
    <property type="entry name" value="DUF302"/>
    <property type="match status" value="1"/>
</dbReference>
<name>A0ABZ1S4K5_9ACTN</name>
<dbReference type="RefSeq" id="WP_328851240.1">
    <property type="nucleotide sequence ID" value="NZ_CP108084.1"/>
</dbReference>
<sequence length="100" mass="10786">MLTEIDMRSTLREKLGADIEDYVILGACNPPLAHRAMQADRTIGLLLPCNVVVRTEGPHSTVVQAMDPQVMMELSDAPELRGMADEAAARLRAALDGLSA</sequence>
<dbReference type="PANTHER" id="PTHR38342:SF1">
    <property type="entry name" value="SLR5037 PROTEIN"/>
    <property type="match status" value="1"/>
</dbReference>
<dbReference type="InterPro" id="IPR035923">
    <property type="entry name" value="TT1751-like_sf"/>
</dbReference>
<dbReference type="CDD" id="cd14797">
    <property type="entry name" value="DUF302"/>
    <property type="match status" value="1"/>
</dbReference>
<dbReference type="PIRSF" id="PIRSF021774">
    <property type="entry name" value="UCP021774"/>
    <property type="match status" value="1"/>
</dbReference>
<dbReference type="EMBL" id="CP108084">
    <property type="protein sequence ID" value="WUP48937.1"/>
    <property type="molecule type" value="Genomic_DNA"/>
</dbReference>
<dbReference type="InterPro" id="IPR016796">
    <property type="entry name" value="UCP021774"/>
</dbReference>
<gene>
    <name evidence="2" type="ORF">OG994_25740</name>
</gene>
<evidence type="ECO:0000259" key="1">
    <source>
        <dbReference type="Pfam" id="PF03625"/>
    </source>
</evidence>
<dbReference type="PANTHER" id="PTHR38342">
    <property type="entry name" value="SLR5037 PROTEIN"/>
    <property type="match status" value="1"/>
</dbReference>
<keyword evidence="3" id="KW-1185">Reference proteome</keyword>
<evidence type="ECO:0000313" key="2">
    <source>
        <dbReference type="EMBL" id="WUP48937.1"/>
    </source>
</evidence>
<dbReference type="InterPro" id="IPR005180">
    <property type="entry name" value="DUF302"/>
</dbReference>
<evidence type="ECO:0000313" key="3">
    <source>
        <dbReference type="Proteomes" id="UP001432190"/>
    </source>
</evidence>
<organism evidence="2 3">
    <name type="scientific">Micromonospora globbae</name>
    <dbReference type="NCBI Taxonomy" id="1894969"/>
    <lineage>
        <taxon>Bacteria</taxon>
        <taxon>Bacillati</taxon>
        <taxon>Actinomycetota</taxon>
        <taxon>Actinomycetes</taxon>
        <taxon>Micromonosporales</taxon>
        <taxon>Micromonosporaceae</taxon>
        <taxon>Micromonospora</taxon>
    </lineage>
</organism>
<proteinExistence type="predicted"/>
<protein>
    <submittedName>
        <fullName evidence="2">DUF302 domain-containing protein</fullName>
    </submittedName>
</protein>
<feature type="domain" description="DUF302" evidence="1">
    <location>
        <begin position="5"/>
        <end position="68"/>
    </location>
</feature>
<accession>A0ABZ1S4K5</accession>